<keyword evidence="5" id="KW-1185">Reference proteome</keyword>
<evidence type="ECO:0000313" key="5">
    <source>
        <dbReference type="Proteomes" id="UP000292082"/>
    </source>
</evidence>
<gene>
    <name evidence="4" type="ORF">BD310DRAFT_1026321</name>
</gene>
<organism evidence="4 5">
    <name type="scientific">Dichomitus squalens</name>
    <dbReference type="NCBI Taxonomy" id="114155"/>
    <lineage>
        <taxon>Eukaryota</taxon>
        <taxon>Fungi</taxon>
        <taxon>Dikarya</taxon>
        <taxon>Basidiomycota</taxon>
        <taxon>Agaricomycotina</taxon>
        <taxon>Agaricomycetes</taxon>
        <taxon>Polyporales</taxon>
        <taxon>Polyporaceae</taxon>
        <taxon>Dichomitus</taxon>
    </lineage>
</organism>
<keyword evidence="1" id="KW-1133">Transmembrane helix</keyword>
<name>A0A4Q9PNV3_9APHY</name>
<sequence length="677" mass="76967">MHTTLHNYFPREVSALRVLYLILAIMGLWPLWRHHLRQRQDPRQRQLTAWSKTATTTEIRHGDNVDYGLDDQQGKNIAKDLHADLDLLYELLGMDPTNVNAPPSPPLPPLILCTPRLECHQCNQPLPRNALRRRVEPLSVRVLTAELQWREAQLYIAHCIMCRADYYPDSWTYTTPEGTRHQKLEYNASYLRISKYGLWAERRLAWMQEHALVRFHAGWSNFANWINDTLLQKPLLTYRQSQRLFLEHLSRRLLVAHSQDDGFSIPAHSDASTLASCVRERIGINGGAVPTSLTHGCTNCTHVKQYRSDLVAQGLAGANNADNAEQVADIDETDEALVALPAMDGPGGGAAPLLPEMPNIPVAAQEAPVGEPRGYVRLAVMDGKTITHQKCALDDCRSALVNYRNGRFCADHMHLQDVCSIIPCGQPVDPPGSLTCHLEAHRAWFTQWQSRFTRMSFPGVQRVIRRQQATPAAPGGHRPVLSVQLPPLANTPGDQVVHTFRAQTTYCLETVQWACGMPIGWGKCYKSESSPQVLDILNNIWSNGEQQHRPSFIVFDDACDLLRHIVTQNPEDAWLHTTRFIVDAWHYIGHKATDVLCLQEDLNGRIHQVRAFNTETAEQLNSWLNGFEAQMRPMTDVNYDFFVHVLLLVYGEMVEQKMRDKGTELDEEFWERAEEFL</sequence>
<protein>
    <recommendedName>
        <fullName evidence="6">CxC5 like cysteine cluster associated with KDZ domain-containing protein</fullName>
    </recommendedName>
</protein>
<keyword evidence="1" id="KW-0472">Membrane</keyword>
<evidence type="ECO:0000259" key="3">
    <source>
        <dbReference type="Pfam" id="PF18721"/>
    </source>
</evidence>
<dbReference type="InterPro" id="IPR040898">
    <property type="entry name" value="CxC6"/>
</dbReference>
<accession>A0A4Q9PNV3</accession>
<evidence type="ECO:0000313" key="4">
    <source>
        <dbReference type="EMBL" id="TBU55992.1"/>
    </source>
</evidence>
<proteinExistence type="predicted"/>
<keyword evidence="1" id="KW-0812">Transmembrane</keyword>
<dbReference type="InterPro" id="IPR041539">
    <property type="entry name" value="CxC5"/>
</dbReference>
<evidence type="ECO:0000256" key="1">
    <source>
        <dbReference type="SAM" id="Phobius"/>
    </source>
</evidence>
<reference evidence="4 5" key="1">
    <citation type="submission" date="2019-01" db="EMBL/GenBank/DDBJ databases">
        <title>Draft genome sequences of three monokaryotic isolates of the white-rot basidiomycete fungus Dichomitus squalens.</title>
        <authorList>
            <consortium name="DOE Joint Genome Institute"/>
            <person name="Lopez S.C."/>
            <person name="Andreopoulos B."/>
            <person name="Pangilinan J."/>
            <person name="Lipzen A."/>
            <person name="Riley R."/>
            <person name="Ahrendt S."/>
            <person name="Ng V."/>
            <person name="Barry K."/>
            <person name="Daum C."/>
            <person name="Grigoriev I.V."/>
            <person name="Hilden K.S."/>
            <person name="Makela M.R."/>
            <person name="de Vries R.P."/>
        </authorList>
    </citation>
    <scope>NUCLEOTIDE SEQUENCE [LARGE SCALE GENOMIC DNA]</scope>
    <source>
        <strain evidence="4 5">CBS 464.89</strain>
    </source>
</reference>
<dbReference type="Pfam" id="PF18721">
    <property type="entry name" value="CxC6"/>
    <property type="match status" value="1"/>
</dbReference>
<feature type="transmembrane region" description="Helical" evidence="1">
    <location>
        <begin position="15"/>
        <end position="32"/>
    </location>
</feature>
<feature type="domain" description="CxC6 like cysteine cluster associated with KDZ" evidence="3">
    <location>
        <begin position="380"/>
        <end position="444"/>
    </location>
</feature>
<feature type="domain" description="CxC5 like cysteine cluster associated with KDZ" evidence="2">
    <location>
        <begin position="108"/>
        <end position="230"/>
    </location>
</feature>
<dbReference type="Pfam" id="PF18718">
    <property type="entry name" value="CxC5"/>
    <property type="match status" value="1"/>
</dbReference>
<dbReference type="Proteomes" id="UP000292082">
    <property type="component" value="Unassembled WGS sequence"/>
</dbReference>
<evidence type="ECO:0008006" key="6">
    <source>
        <dbReference type="Google" id="ProtNLM"/>
    </source>
</evidence>
<evidence type="ECO:0000259" key="2">
    <source>
        <dbReference type="Pfam" id="PF18718"/>
    </source>
</evidence>
<dbReference type="EMBL" id="ML145159">
    <property type="protein sequence ID" value="TBU55992.1"/>
    <property type="molecule type" value="Genomic_DNA"/>
</dbReference>
<dbReference type="AlphaFoldDB" id="A0A4Q9PNV3"/>
<dbReference type="STRING" id="114155.A0A4Q9PNV3"/>